<dbReference type="Proteomes" id="UP000805193">
    <property type="component" value="Unassembled WGS sequence"/>
</dbReference>
<comment type="caution">
    <text evidence="1">The sequence shown here is derived from an EMBL/GenBank/DDBJ whole genome shotgun (WGS) entry which is preliminary data.</text>
</comment>
<evidence type="ECO:0000313" key="2">
    <source>
        <dbReference type="Proteomes" id="UP000805193"/>
    </source>
</evidence>
<reference evidence="1 2" key="1">
    <citation type="journal article" date="2020" name="Cell">
        <title>Large-Scale Comparative Analyses of Tick Genomes Elucidate Their Genetic Diversity and Vector Capacities.</title>
        <authorList>
            <consortium name="Tick Genome and Microbiome Consortium (TIGMIC)"/>
            <person name="Jia N."/>
            <person name="Wang J."/>
            <person name="Shi W."/>
            <person name="Du L."/>
            <person name="Sun Y."/>
            <person name="Zhan W."/>
            <person name="Jiang J.F."/>
            <person name="Wang Q."/>
            <person name="Zhang B."/>
            <person name="Ji P."/>
            <person name="Bell-Sakyi L."/>
            <person name="Cui X.M."/>
            <person name="Yuan T.T."/>
            <person name="Jiang B.G."/>
            <person name="Yang W.F."/>
            <person name="Lam T.T."/>
            <person name="Chang Q.C."/>
            <person name="Ding S.J."/>
            <person name="Wang X.J."/>
            <person name="Zhu J.G."/>
            <person name="Ruan X.D."/>
            <person name="Zhao L."/>
            <person name="Wei J.T."/>
            <person name="Ye R.Z."/>
            <person name="Que T.C."/>
            <person name="Du C.H."/>
            <person name="Zhou Y.H."/>
            <person name="Cheng J.X."/>
            <person name="Dai P.F."/>
            <person name="Guo W.B."/>
            <person name="Han X.H."/>
            <person name="Huang E.J."/>
            <person name="Li L.F."/>
            <person name="Wei W."/>
            <person name="Gao Y.C."/>
            <person name="Liu J.Z."/>
            <person name="Shao H.Z."/>
            <person name="Wang X."/>
            <person name="Wang C.C."/>
            <person name="Yang T.C."/>
            <person name="Huo Q.B."/>
            <person name="Li W."/>
            <person name="Chen H.Y."/>
            <person name="Chen S.E."/>
            <person name="Zhou L.G."/>
            <person name="Ni X.B."/>
            <person name="Tian J.H."/>
            <person name="Sheng Y."/>
            <person name="Liu T."/>
            <person name="Pan Y.S."/>
            <person name="Xia L.Y."/>
            <person name="Li J."/>
            <person name="Zhao F."/>
            <person name="Cao W.C."/>
        </authorList>
    </citation>
    <scope>NUCLEOTIDE SEQUENCE [LARGE SCALE GENOMIC DNA]</scope>
    <source>
        <strain evidence="1">Iper-2018</strain>
    </source>
</reference>
<dbReference type="EMBL" id="JABSTQ010011450">
    <property type="protein sequence ID" value="KAG0411240.1"/>
    <property type="molecule type" value="Genomic_DNA"/>
</dbReference>
<gene>
    <name evidence="1" type="ORF">HPB47_011638</name>
</gene>
<accession>A0AC60NVT8</accession>
<keyword evidence="2" id="KW-1185">Reference proteome</keyword>
<name>A0AC60NVT8_IXOPE</name>
<organism evidence="1 2">
    <name type="scientific">Ixodes persulcatus</name>
    <name type="common">Taiga tick</name>
    <dbReference type="NCBI Taxonomy" id="34615"/>
    <lineage>
        <taxon>Eukaryota</taxon>
        <taxon>Metazoa</taxon>
        <taxon>Ecdysozoa</taxon>
        <taxon>Arthropoda</taxon>
        <taxon>Chelicerata</taxon>
        <taxon>Arachnida</taxon>
        <taxon>Acari</taxon>
        <taxon>Parasitiformes</taxon>
        <taxon>Ixodida</taxon>
        <taxon>Ixodoidea</taxon>
        <taxon>Ixodidae</taxon>
        <taxon>Ixodinae</taxon>
        <taxon>Ixodes</taxon>
    </lineage>
</organism>
<evidence type="ECO:0000313" key="1">
    <source>
        <dbReference type="EMBL" id="KAG0411240.1"/>
    </source>
</evidence>
<proteinExistence type="predicted"/>
<protein>
    <submittedName>
        <fullName evidence="1">Uncharacterized protein</fullName>
    </submittedName>
</protein>
<sequence length="996" mass="106311">MSGPRNCLGPPSEPQTTGKSTAQHTKGSPILVKLPAAKSVAEEKNVRPAGPPETSVVGELRAKWDPTTKTLIFPAAMPPSAVGALCQKQNSNVVFVDRLRQSVQGTTSAKVTVFDGSKISSQGSLQPSQGRKAIIVQPDGKRVEASTEKRDVVIEKPKAASFEIVTEEPQPTNQETVAPLKSEVSSGSTTVTSKSEGSKDDVCEKLKQAIAQIEEVTLRSHNAFDEAQRSMLESMFNKIKEDTCLLMSSKGSEAEKSVPGSSLTKNTVTKEPVSDKVSSKVTPAKDIVADSLAVKVPPTKQSLGNMPNFSPPESVKKPLRRIVITSDNGASLNSDAIKDGIEKFLQANKIPNYFSQDELLSLHWDGKDIRTFHFKNGPEGQPANTSGVAPPVVVTPVPQSMMPVQLSATSRCIIANPETDRVTAPSRMDISKVKPTKYIQPKPGGPTVGSVSSICVKTQHQLLSIPNDPWVVTALSSQQAAAMPNRHEVLSAPGQHQSATSTSTCGPTSISASSKPQAVGPLVMHPGLNQISAVPQLPQNNSAGIPTSAPVAQAHLYGYPIKVVKSNGEVVSIDPPAGWASRLQTTGALPPEGMQFGFRPRVIKIVKSNGDVLQQMFLDDRTLLPITTSTAAPCSQTPARLSSAPLSNANPPAFMQIVPISLSRAVAPHSSTSGSTLPLMPPESLQRLVSSAIQESGSKSLQSSKQIMVQYVVKKPEATTSEAGPVGTPAPQIPEAPESKPEATSSASLDFSETDTCDGDEFRALLEPEVVLEEANMLLSVRGTEGDSGSDSSSSDDFVPSSPASDDSSCATYKRPATKRQKRAMAAAAKRKKAKEAAPKPPRKRGAKRKAAEGEERDLVPARKRRRRSKKASGQRQKPAGRGARRTTPHIPVNCANLSDVPCMVVMHHIKDSLLQNGRIDLGKCDEEQLFVEAESSAVTLCQGTVIDVLGCGTAAEEVALSLSHDMAPKKEKEELARMLKDRKKDLEELRMRYKC</sequence>